<evidence type="ECO:0000313" key="2">
    <source>
        <dbReference type="EMBL" id="QGH36256.1"/>
    </source>
</evidence>
<dbReference type="Proteomes" id="UP000339690">
    <property type="component" value="Chromosome"/>
</dbReference>
<dbReference type="Pfam" id="PF04230">
    <property type="entry name" value="PS_pyruv_trans"/>
    <property type="match status" value="1"/>
</dbReference>
<name>A0A5Q2TN84_9BACI</name>
<evidence type="ECO:0000259" key="1">
    <source>
        <dbReference type="Pfam" id="PF04230"/>
    </source>
</evidence>
<dbReference type="KEGG" id="grc:GI584_20400"/>
<keyword evidence="3" id="KW-1185">Reference proteome</keyword>
<proteinExistence type="predicted"/>
<dbReference type="AlphaFoldDB" id="A0A5Q2TN84"/>
<dbReference type="PANTHER" id="PTHR36836:SF1">
    <property type="entry name" value="COLANIC ACID BIOSYNTHESIS PROTEIN WCAK"/>
    <property type="match status" value="1"/>
</dbReference>
<feature type="domain" description="Polysaccharide pyruvyl transferase" evidence="1">
    <location>
        <begin position="13"/>
        <end position="302"/>
    </location>
</feature>
<sequence>MKKVMIYAYSNLNLGDDLFIKLLCERYTNTQFLLYAPKGYKKLFEDLQNISIFPSDTLLVKVGNFIFRVLKVNRPFLRTKIAKKCDAAVNIGGSIFMQVNNWKNQFENKEGMQIKNKPFYLLGANFGPFIDSEYFLAYKNLFSKYTDICFRDSYSYELFKDLPNVRLADDIVFQLKEDLKIKEEKNNVVISVIRPSVRKQLENYDEIYYKKIKDTIIYLNEKGYYVTLMSFCEKEGDKEAVEEILELLPDRNKIKVKKHYYKYNIKEALQTIANSKFVVATRFHAMILGWVFNKPVFPIVYSQKMTNVMKDVGFDGLYTDFNQLENLDVADVYKGMQLNLIDVSKQAKKSEQHFMQLDKYLLE</sequence>
<dbReference type="InterPro" id="IPR007345">
    <property type="entry name" value="Polysacch_pyruvyl_Trfase"/>
</dbReference>
<dbReference type="PANTHER" id="PTHR36836">
    <property type="entry name" value="COLANIC ACID BIOSYNTHESIS PROTEIN WCAK"/>
    <property type="match status" value="1"/>
</dbReference>
<reference evidence="2 3" key="1">
    <citation type="submission" date="2019-11" db="EMBL/GenBank/DDBJ databases">
        <title>Gracilibacillus salitolerans sp. nov., a moderate halophile isolated from a saline soil in northwest China.</title>
        <authorList>
            <person name="Gan L."/>
        </authorList>
    </citation>
    <scope>NUCLEOTIDE SEQUENCE [LARGE SCALE GENOMIC DNA]</scope>
    <source>
        <strain evidence="2 3">SCU50</strain>
    </source>
</reference>
<gene>
    <name evidence="2" type="ORF">GI584_20400</name>
</gene>
<organism evidence="2 3">
    <name type="scientific">Gracilibacillus salitolerans</name>
    <dbReference type="NCBI Taxonomy" id="2663022"/>
    <lineage>
        <taxon>Bacteria</taxon>
        <taxon>Bacillati</taxon>
        <taxon>Bacillota</taxon>
        <taxon>Bacilli</taxon>
        <taxon>Bacillales</taxon>
        <taxon>Bacillaceae</taxon>
        <taxon>Gracilibacillus</taxon>
    </lineage>
</organism>
<evidence type="ECO:0000313" key="3">
    <source>
        <dbReference type="Proteomes" id="UP000339690"/>
    </source>
</evidence>
<dbReference type="RefSeq" id="WP_153792430.1">
    <property type="nucleotide sequence ID" value="NZ_CP045915.1"/>
</dbReference>
<protein>
    <recommendedName>
        <fullName evidence="1">Polysaccharide pyruvyl transferase domain-containing protein</fullName>
    </recommendedName>
</protein>
<accession>A0A5Q2TN84</accession>
<dbReference type="EMBL" id="CP045915">
    <property type="protein sequence ID" value="QGH36256.1"/>
    <property type="molecule type" value="Genomic_DNA"/>
</dbReference>